<evidence type="ECO:0000313" key="2">
    <source>
        <dbReference type="Proteomes" id="UP000622317"/>
    </source>
</evidence>
<protein>
    <submittedName>
        <fullName evidence="1">Uncharacterized protein</fullName>
    </submittedName>
</protein>
<dbReference type="Proteomes" id="UP000622317">
    <property type="component" value="Unassembled WGS sequence"/>
</dbReference>
<proteinExistence type="predicted"/>
<dbReference type="EMBL" id="JACYFG010000032">
    <property type="protein sequence ID" value="MBD5780111.1"/>
    <property type="molecule type" value="Genomic_DNA"/>
</dbReference>
<dbReference type="Pfam" id="PF18845">
    <property type="entry name" value="baeRF_family3"/>
    <property type="match status" value="1"/>
</dbReference>
<reference evidence="1" key="1">
    <citation type="submission" date="2020-09" db="EMBL/GenBank/DDBJ databases">
        <title>Pelagicoccus enzymogenes sp. nov. with an EPS production, isolated from marine sediment.</title>
        <authorList>
            <person name="Feng X."/>
        </authorList>
    </citation>
    <scope>NUCLEOTIDE SEQUENCE</scope>
    <source>
        <strain evidence="1">NFK12</strain>
    </source>
</reference>
<evidence type="ECO:0000313" key="1">
    <source>
        <dbReference type="EMBL" id="MBD5780111.1"/>
    </source>
</evidence>
<dbReference type="RefSeq" id="WP_191617227.1">
    <property type="nucleotide sequence ID" value="NZ_JACYFG010000032.1"/>
</dbReference>
<sequence length="366" mass="40194">MNDTKLGKSRMVSNYLGERSKPKQGCLTIAMRCEGGGEAQPEHAKRLRSKLREQKEKWEAKGTFPQVGDAILRHGEALAEDAEKWNGLYEGACIHLSDTGASLVKLPKAPEEGTWAGHRFRFRPAAEALSSRREFLALSLNTECPQLFHYDGKAAFLYRTFQLPRGLRDRLRSDGSIDANPEDRDRLEACFRDIAVSLNGLDDAHRLPLLLIGRKSLVSRFEESCQYPQGEILATHESDAPADEEGVARVCGAFCLRQYEAATRDGLDELEKRRVSENGALSTDVAKIVQAAESGRVALCAIDREAEVWLKRVGFDELREAAPGDGPEAFEALDCIFAEGVQKGATTLVVDAERVPGGGPVAALLD</sequence>
<keyword evidence="2" id="KW-1185">Reference proteome</keyword>
<accession>A0A927FAB6</accession>
<dbReference type="AlphaFoldDB" id="A0A927FAB6"/>
<comment type="caution">
    <text evidence="1">The sequence shown here is derived from an EMBL/GenBank/DDBJ whole genome shotgun (WGS) entry which is preliminary data.</text>
</comment>
<gene>
    <name evidence="1" type="ORF">IEN85_11470</name>
</gene>
<name>A0A927FAB6_9BACT</name>
<dbReference type="InterPro" id="IPR041289">
    <property type="entry name" value="Bact_RF_family3"/>
</dbReference>
<organism evidence="1 2">
    <name type="scientific">Pelagicoccus enzymogenes</name>
    <dbReference type="NCBI Taxonomy" id="2773457"/>
    <lineage>
        <taxon>Bacteria</taxon>
        <taxon>Pseudomonadati</taxon>
        <taxon>Verrucomicrobiota</taxon>
        <taxon>Opitutia</taxon>
        <taxon>Puniceicoccales</taxon>
        <taxon>Pelagicoccaceae</taxon>
        <taxon>Pelagicoccus</taxon>
    </lineage>
</organism>